<gene>
    <name evidence="2" type="ORF">ACFF45_10325</name>
</gene>
<feature type="transmembrane region" description="Helical" evidence="1">
    <location>
        <begin position="158"/>
        <end position="178"/>
    </location>
</feature>
<keyword evidence="1" id="KW-0812">Transmembrane</keyword>
<evidence type="ECO:0008006" key="4">
    <source>
        <dbReference type="Google" id="ProtNLM"/>
    </source>
</evidence>
<evidence type="ECO:0000313" key="2">
    <source>
        <dbReference type="EMBL" id="MFB9463087.1"/>
    </source>
</evidence>
<name>A0ABV5MYJ5_9ACTN</name>
<keyword evidence="3" id="KW-1185">Reference proteome</keyword>
<feature type="non-terminal residue" evidence="2">
    <location>
        <position position="1"/>
    </location>
</feature>
<sequence length="233" mass="22691">AAAGAGAGVDGGAHAPADPLAAAPGVSATAGRDPHPTAALPWGISTLAAGLAVEAYAGHTTATADMPRGLTSGPLGVLLGWLLTALGLALAGPGLTHLCGRLLQTARPGALRLLAGRVLMEESARIGRPLGIVCGVASAAYATAALQNPDGPTFGPLTTLGALLVAGCTLATLLTAAVEAKHARADTTAALRRLGAPAVMLRAAAVLRAATLVAVFAPLTVIVAALAAQPLTR</sequence>
<dbReference type="EMBL" id="JBHMCY010000014">
    <property type="protein sequence ID" value="MFB9463087.1"/>
    <property type="molecule type" value="Genomic_DNA"/>
</dbReference>
<evidence type="ECO:0000256" key="1">
    <source>
        <dbReference type="SAM" id="Phobius"/>
    </source>
</evidence>
<organism evidence="2 3">
    <name type="scientific">Streptomyces cinereospinus</name>
    <dbReference type="NCBI Taxonomy" id="285561"/>
    <lineage>
        <taxon>Bacteria</taxon>
        <taxon>Bacillati</taxon>
        <taxon>Actinomycetota</taxon>
        <taxon>Actinomycetes</taxon>
        <taxon>Kitasatosporales</taxon>
        <taxon>Streptomycetaceae</taxon>
        <taxon>Streptomyces</taxon>
    </lineage>
</organism>
<keyword evidence="1" id="KW-1133">Transmembrane helix</keyword>
<reference evidence="2 3" key="1">
    <citation type="submission" date="2024-09" db="EMBL/GenBank/DDBJ databases">
        <authorList>
            <person name="Sun Q."/>
            <person name="Mori K."/>
        </authorList>
    </citation>
    <scope>NUCLEOTIDE SEQUENCE [LARGE SCALE GENOMIC DNA]</scope>
    <source>
        <strain evidence="2 3">JCM 6917</strain>
    </source>
</reference>
<keyword evidence="1" id="KW-0472">Membrane</keyword>
<accession>A0ABV5MYJ5</accession>
<feature type="transmembrane region" description="Helical" evidence="1">
    <location>
        <begin position="199"/>
        <end position="228"/>
    </location>
</feature>
<comment type="caution">
    <text evidence="2">The sequence shown here is derived from an EMBL/GenBank/DDBJ whole genome shotgun (WGS) entry which is preliminary data.</text>
</comment>
<evidence type="ECO:0000313" key="3">
    <source>
        <dbReference type="Proteomes" id="UP001589709"/>
    </source>
</evidence>
<protein>
    <recommendedName>
        <fullName evidence="4">Integral membrane protein</fullName>
    </recommendedName>
</protein>
<feature type="transmembrane region" description="Helical" evidence="1">
    <location>
        <begin position="126"/>
        <end position="146"/>
    </location>
</feature>
<proteinExistence type="predicted"/>
<feature type="transmembrane region" description="Helical" evidence="1">
    <location>
        <begin position="75"/>
        <end position="95"/>
    </location>
</feature>
<dbReference type="Proteomes" id="UP001589709">
    <property type="component" value="Unassembled WGS sequence"/>
</dbReference>